<sequence length="439" mass="48549">MHFSTMLKPYLPKSLLGRSVLIIVTPLILLQVISATVFFENHWEKVGRRLALGVAGEIAVAIDGMRRATDSSSRLALFQQMRGALQLDLHYEPGGVLKDTRKLGETILVRQMTGAMDETVNKPHRIDAESSDRFVDIDVQLADGVLSVTVPRKRLFSTTTYVFVLWMAGTSMLLFAVAMVFMRNQVRPIRRLAQAANDFGMGRDTPRFKPEGASEVRRAAGAFIAMRNRIRRHIQQRTDMLAGVSHDLRTPLTRMKLQLEMMDGVDGVADLKTDITDMEHMLEEYLAFARGEGGEATVEFSLSDMLQDITTQARRKSAAIDLHCEGDIRAPIKPNALKRALTNLVENSIRHGQNVSIRSGVRAETVEIVIDDDGPGIPPENRNDVFKPFFRLDKSRNSGTGGVGLGMTIARDVIRGHGGEIVLDDAPGGGLRVRVSLPV</sequence>
<protein>
    <recommendedName>
        <fullName evidence="3">histidine kinase</fullName>
        <ecNumber evidence="3">2.7.13.3</ecNumber>
    </recommendedName>
</protein>
<feature type="domain" description="Histidine kinase" evidence="16">
    <location>
        <begin position="243"/>
        <end position="439"/>
    </location>
</feature>
<comment type="subcellular location">
    <subcellularLocation>
        <location evidence="2">Cell inner membrane</location>
        <topology evidence="2">Multi-pass membrane protein</topology>
    </subcellularLocation>
</comment>
<evidence type="ECO:0000313" key="18">
    <source>
        <dbReference type="EMBL" id="OEJ67092.1"/>
    </source>
</evidence>
<keyword evidence="13" id="KW-0902">Two-component regulatory system</keyword>
<dbReference type="CDD" id="cd00082">
    <property type="entry name" value="HisKA"/>
    <property type="match status" value="1"/>
</dbReference>
<evidence type="ECO:0000256" key="2">
    <source>
        <dbReference type="ARBA" id="ARBA00004429"/>
    </source>
</evidence>
<evidence type="ECO:0000256" key="5">
    <source>
        <dbReference type="ARBA" id="ARBA00022519"/>
    </source>
</evidence>
<dbReference type="GO" id="GO:0005524">
    <property type="term" value="F:ATP binding"/>
    <property type="evidence" value="ECO:0007669"/>
    <property type="project" value="UniProtKB-KW"/>
</dbReference>
<dbReference type="InterPro" id="IPR003661">
    <property type="entry name" value="HisK_dim/P_dom"/>
</dbReference>
<keyword evidence="12 15" id="KW-1133">Transmembrane helix</keyword>
<dbReference type="GO" id="GO:0005886">
    <property type="term" value="C:plasma membrane"/>
    <property type="evidence" value="ECO:0007669"/>
    <property type="project" value="UniProtKB-SubCell"/>
</dbReference>
<gene>
    <name evidence="18" type="ORF">BEN30_09950</name>
</gene>
<name>A0A1E5Q7S6_9PROT</name>
<dbReference type="Gene3D" id="1.10.287.130">
    <property type="match status" value="1"/>
</dbReference>
<dbReference type="GO" id="GO:0000155">
    <property type="term" value="F:phosphorelay sensor kinase activity"/>
    <property type="evidence" value="ECO:0007669"/>
    <property type="project" value="InterPro"/>
</dbReference>
<accession>A0A1E5Q7S6</accession>
<keyword evidence="14 15" id="KW-0472">Membrane</keyword>
<dbReference type="SUPFAM" id="SSF55874">
    <property type="entry name" value="ATPase domain of HSP90 chaperone/DNA topoisomerase II/histidine kinase"/>
    <property type="match status" value="1"/>
</dbReference>
<evidence type="ECO:0000256" key="7">
    <source>
        <dbReference type="ARBA" id="ARBA00022679"/>
    </source>
</evidence>
<feature type="transmembrane region" description="Helical" evidence="15">
    <location>
        <begin position="161"/>
        <end position="182"/>
    </location>
</feature>
<dbReference type="EMBL" id="MCGG01000025">
    <property type="protein sequence ID" value="OEJ67092.1"/>
    <property type="molecule type" value="Genomic_DNA"/>
</dbReference>
<dbReference type="RefSeq" id="WP_069957922.1">
    <property type="nucleotide sequence ID" value="NZ_MCGG01000025.1"/>
</dbReference>
<organism evidence="18 19">
    <name type="scientific">Magnetovibrio blakemorei</name>
    <dbReference type="NCBI Taxonomy" id="28181"/>
    <lineage>
        <taxon>Bacteria</taxon>
        <taxon>Pseudomonadati</taxon>
        <taxon>Pseudomonadota</taxon>
        <taxon>Alphaproteobacteria</taxon>
        <taxon>Rhodospirillales</taxon>
        <taxon>Magnetovibrionaceae</taxon>
        <taxon>Magnetovibrio</taxon>
    </lineage>
</organism>
<keyword evidence="7" id="KW-0808">Transferase</keyword>
<dbReference type="PROSITE" id="PS50885">
    <property type="entry name" value="HAMP"/>
    <property type="match status" value="1"/>
</dbReference>
<dbReference type="InterPro" id="IPR036097">
    <property type="entry name" value="HisK_dim/P_sf"/>
</dbReference>
<dbReference type="AlphaFoldDB" id="A0A1E5Q7S6"/>
<keyword evidence="9" id="KW-0547">Nucleotide-binding</keyword>
<feature type="transmembrane region" description="Helical" evidence="15">
    <location>
        <begin position="20"/>
        <end position="39"/>
    </location>
</feature>
<dbReference type="InterPro" id="IPR004358">
    <property type="entry name" value="Sig_transdc_His_kin-like_C"/>
</dbReference>
<proteinExistence type="predicted"/>
<reference evidence="19" key="1">
    <citation type="submission" date="2016-07" db="EMBL/GenBank/DDBJ databases">
        <authorList>
            <person name="Florea S."/>
            <person name="Webb J.S."/>
            <person name="Jaromczyk J."/>
            <person name="Schardl C.L."/>
        </authorList>
    </citation>
    <scope>NUCLEOTIDE SEQUENCE [LARGE SCALE GENOMIC DNA]</scope>
    <source>
        <strain evidence="19">MV-1</strain>
    </source>
</reference>
<evidence type="ECO:0000256" key="12">
    <source>
        <dbReference type="ARBA" id="ARBA00022989"/>
    </source>
</evidence>
<dbReference type="EC" id="2.7.13.3" evidence="3"/>
<dbReference type="Pfam" id="PF00512">
    <property type="entry name" value="HisKA"/>
    <property type="match status" value="1"/>
</dbReference>
<dbReference type="Pfam" id="PF02518">
    <property type="entry name" value="HATPase_c"/>
    <property type="match status" value="1"/>
</dbReference>
<dbReference type="SMART" id="SM00304">
    <property type="entry name" value="HAMP"/>
    <property type="match status" value="1"/>
</dbReference>
<dbReference type="Pfam" id="PF00672">
    <property type="entry name" value="HAMP"/>
    <property type="match status" value="1"/>
</dbReference>
<dbReference type="PROSITE" id="PS50109">
    <property type="entry name" value="HIS_KIN"/>
    <property type="match status" value="1"/>
</dbReference>
<dbReference type="STRING" id="28181.BEN30_09950"/>
<keyword evidence="8 15" id="KW-0812">Transmembrane</keyword>
<keyword evidence="19" id="KW-1185">Reference proteome</keyword>
<evidence type="ECO:0000256" key="13">
    <source>
        <dbReference type="ARBA" id="ARBA00023012"/>
    </source>
</evidence>
<dbReference type="PANTHER" id="PTHR44936:SF5">
    <property type="entry name" value="SENSOR HISTIDINE KINASE ENVZ"/>
    <property type="match status" value="1"/>
</dbReference>
<evidence type="ECO:0000256" key="10">
    <source>
        <dbReference type="ARBA" id="ARBA00022777"/>
    </source>
</evidence>
<dbReference type="CDD" id="cd06225">
    <property type="entry name" value="HAMP"/>
    <property type="match status" value="1"/>
</dbReference>
<keyword evidence="5" id="KW-0997">Cell inner membrane</keyword>
<keyword evidence="6" id="KW-0597">Phosphoprotein</keyword>
<evidence type="ECO:0000256" key="3">
    <source>
        <dbReference type="ARBA" id="ARBA00012438"/>
    </source>
</evidence>
<dbReference type="InterPro" id="IPR050980">
    <property type="entry name" value="2C_sensor_his_kinase"/>
</dbReference>
<evidence type="ECO:0000256" key="6">
    <source>
        <dbReference type="ARBA" id="ARBA00022553"/>
    </source>
</evidence>
<evidence type="ECO:0000256" key="14">
    <source>
        <dbReference type="ARBA" id="ARBA00023136"/>
    </source>
</evidence>
<dbReference type="Proteomes" id="UP000095347">
    <property type="component" value="Unassembled WGS sequence"/>
</dbReference>
<dbReference type="Gene3D" id="3.30.565.10">
    <property type="entry name" value="Histidine kinase-like ATPase, C-terminal domain"/>
    <property type="match status" value="1"/>
</dbReference>
<dbReference type="OrthoDB" id="9804645at2"/>
<evidence type="ECO:0000256" key="9">
    <source>
        <dbReference type="ARBA" id="ARBA00022741"/>
    </source>
</evidence>
<keyword evidence="10 18" id="KW-0418">Kinase</keyword>
<dbReference type="SMART" id="SM00388">
    <property type="entry name" value="HisKA"/>
    <property type="match status" value="1"/>
</dbReference>
<evidence type="ECO:0000256" key="8">
    <source>
        <dbReference type="ARBA" id="ARBA00022692"/>
    </source>
</evidence>
<evidence type="ECO:0000256" key="11">
    <source>
        <dbReference type="ARBA" id="ARBA00022840"/>
    </source>
</evidence>
<dbReference type="InterPro" id="IPR005467">
    <property type="entry name" value="His_kinase_dom"/>
</dbReference>
<dbReference type="PANTHER" id="PTHR44936">
    <property type="entry name" value="SENSOR PROTEIN CREC"/>
    <property type="match status" value="1"/>
</dbReference>
<dbReference type="InterPro" id="IPR036890">
    <property type="entry name" value="HATPase_C_sf"/>
</dbReference>
<dbReference type="SUPFAM" id="SSF47384">
    <property type="entry name" value="Homodimeric domain of signal transducing histidine kinase"/>
    <property type="match status" value="1"/>
</dbReference>
<evidence type="ECO:0000259" key="16">
    <source>
        <dbReference type="PROSITE" id="PS50109"/>
    </source>
</evidence>
<dbReference type="PRINTS" id="PR00344">
    <property type="entry name" value="BCTRLSENSOR"/>
</dbReference>
<evidence type="ECO:0000256" key="1">
    <source>
        <dbReference type="ARBA" id="ARBA00000085"/>
    </source>
</evidence>
<evidence type="ECO:0000256" key="15">
    <source>
        <dbReference type="SAM" id="Phobius"/>
    </source>
</evidence>
<evidence type="ECO:0000313" key="19">
    <source>
        <dbReference type="Proteomes" id="UP000095347"/>
    </source>
</evidence>
<feature type="domain" description="HAMP" evidence="17">
    <location>
        <begin position="183"/>
        <end position="235"/>
    </location>
</feature>
<evidence type="ECO:0000256" key="4">
    <source>
        <dbReference type="ARBA" id="ARBA00022475"/>
    </source>
</evidence>
<comment type="catalytic activity">
    <reaction evidence="1">
        <text>ATP + protein L-histidine = ADP + protein N-phospho-L-histidine.</text>
        <dbReference type="EC" id="2.7.13.3"/>
    </reaction>
</comment>
<dbReference type="InterPro" id="IPR003660">
    <property type="entry name" value="HAMP_dom"/>
</dbReference>
<dbReference type="SMART" id="SM00387">
    <property type="entry name" value="HATPase_c"/>
    <property type="match status" value="1"/>
</dbReference>
<keyword evidence="11" id="KW-0067">ATP-binding</keyword>
<evidence type="ECO:0000259" key="17">
    <source>
        <dbReference type="PROSITE" id="PS50885"/>
    </source>
</evidence>
<comment type="caution">
    <text evidence="18">The sequence shown here is derived from an EMBL/GenBank/DDBJ whole genome shotgun (WGS) entry which is preliminary data.</text>
</comment>
<keyword evidence="4" id="KW-1003">Cell membrane</keyword>
<dbReference type="InterPro" id="IPR003594">
    <property type="entry name" value="HATPase_dom"/>
</dbReference>